<dbReference type="CDD" id="cd01992">
    <property type="entry name" value="TilS_N"/>
    <property type="match status" value="1"/>
</dbReference>
<proteinExistence type="inferred from homology"/>
<dbReference type="InterPro" id="IPR014729">
    <property type="entry name" value="Rossmann-like_a/b/a_fold"/>
</dbReference>
<reference evidence="10" key="1">
    <citation type="submission" date="2018-06" db="EMBL/GenBank/DDBJ databases">
        <authorList>
            <person name="Zhirakovskaya E."/>
        </authorList>
    </citation>
    <scope>NUCLEOTIDE SEQUENCE</scope>
</reference>
<dbReference type="AlphaFoldDB" id="A0A3B0UQL6"/>
<dbReference type="SMART" id="SM00977">
    <property type="entry name" value="TilS_C"/>
    <property type="match status" value="1"/>
</dbReference>
<dbReference type="InterPro" id="IPR012094">
    <property type="entry name" value="tRNA_Ile_lys_synt"/>
</dbReference>
<dbReference type="Pfam" id="PF11734">
    <property type="entry name" value="TilS_C"/>
    <property type="match status" value="1"/>
</dbReference>
<dbReference type="Pfam" id="PF01171">
    <property type="entry name" value="ATP_bind_3"/>
    <property type="match status" value="1"/>
</dbReference>
<keyword evidence="5" id="KW-0819">tRNA processing</keyword>
<sequence length="439" mass="50030">MVSKFISFVESNNIAIKESNTLLAVSGGLDSVVLAHLFSLMQLNFGLAHCNFNLRGKESDEDEKFVKKLADVLNVEFYTVSFNTTEVAKKKGVSIQMAARELRYGWFKKIRKEFNYDLVATAHHKGDIVETVLFNLAKGCGLEGLHGIRPVMGDIIRPLLFAERYEIELFANEHKIRWKEDSSNQSVKYSRNKIRHQVVPVLEEINPKAQEAIYNTSKRIEEAEAFLKFAVKNASSTIIKKESTHTFIDKKALMNTSGNAYLLFELLKPYNFVYGQIKSIINSFSEIAGKLFYSSTHILNIDRTELIVSPISKEKHKLLLEDKEGQYVIGKFGVATKTYPASNYSIKNNASILGLDKDKLRFPLEIRGWQKGDIFYPLGMNGKKKLSDFMIDAKIPVNLKDQIRIVVSEGEIVGILNYRLDRRFKIDEKTKTVFEITCK</sequence>
<evidence type="ECO:0000256" key="8">
    <source>
        <dbReference type="ARBA" id="ARBA00048539"/>
    </source>
</evidence>
<keyword evidence="3" id="KW-0963">Cytoplasm</keyword>
<protein>
    <recommendedName>
        <fullName evidence="2">tRNA(Ile)-lysidine synthetase</fullName>
        <ecNumber evidence="2">6.3.4.19</ecNumber>
    </recommendedName>
</protein>
<dbReference type="Gene3D" id="3.40.50.620">
    <property type="entry name" value="HUPs"/>
    <property type="match status" value="1"/>
</dbReference>
<accession>A0A3B0UQL6</accession>
<dbReference type="InterPro" id="IPR011063">
    <property type="entry name" value="TilS/TtcA_N"/>
</dbReference>
<feature type="domain" description="Lysidine-tRNA(Ile) synthetase C-terminal" evidence="9">
    <location>
        <begin position="364"/>
        <end position="436"/>
    </location>
</feature>
<dbReference type="GO" id="GO:0005737">
    <property type="term" value="C:cytoplasm"/>
    <property type="evidence" value="ECO:0007669"/>
    <property type="project" value="UniProtKB-SubCell"/>
</dbReference>
<evidence type="ECO:0000256" key="1">
    <source>
        <dbReference type="ARBA" id="ARBA00004496"/>
    </source>
</evidence>
<evidence type="ECO:0000256" key="7">
    <source>
        <dbReference type="ARBA" id="ARBA00022840"/>
    </source>
</evidence>
<evidence type="ECO:0000256" key="4">
    <source>
        <dbReference type="ARBA" id="ARBA00022598"/>
    </source>
</evidence>
<evidence type="ECO:0000256" key="2">
    <source>
        <dbReference type="ARBA" id="ARBA00013267"/>
    </source>
</evidence>
<dbReference type="PANTHER" id="PTHR43033:SF1">
    <property type="entry name" value="TRNA(ILE)-LYSIDINE SYNTHASE-RELATED"/>
    <property type="match status" value="1"/>
</dbReference>
<evidence type="ECO:0000256" key="5">
    <source>
        <dbReference type="ARBA" id="ARBA00022694"/>
    </source>
</evidence>
<dbReference type="SUPFAM" id="SSF56037">
    <property type="entry name" value="PheT/TilS domain"/>
    <property type="match status" value="1"/>
</dbReference>
<dbReference type="InterPro" id="IPR012795">
    <property type="entry name" value="tRNA_Ile_lys_synt_N"/>
</dbReference>
<dbReference type="NCBIfam" id="TIGR02432">
    <property type="entry name" value="lysidine_TilS_N"/>
    <property type="match status" value="1"/>
</dbReference>
<comment type="subcellular location">
    <subcellularLocation>
        <location evidence="1">Cytoplasm</location>
    </subcellularLocation>
</comment>
<comment type="catalytic activity">
    <reaction evidence="8">
        <text>cytidine(34) in tRNA(Ile2) + L-lysine + ATP = lysidine(34) in tRNA(Ile2) + AMP + diphosphate + H(+)</text>
        <dbReference type="Rhea" id="RHEA:43744"/>
        <dbReference type="Rhea" id="RHEA-COMP:10625"/>
        <dbReference type="Rhea" id="RHEA-COMP:10670"/>
        <dbReference type="ChEBI" id="CHEBI:15378"/>
        <dbReference type="ChEBI" id="CHEBI:30616"/>
        <dbReference type="ChEBI" id="CHEBI:32551"/>
        <dbReference type="ChEBI" id="CHEBI:33019"/>
        <dbReference type="ChEBI" id="CHEBI:82748"/>
        <dbReference type="ChEBI" id="CHEBI:83665"/>
        <dbReference type="ChEBI" id="CHEBI:456215"/>
        <dbReference type="EC" id="6.3.4.19"/>
    </reaction>
</comment>
<dbReference type="EC" id="6.3.4.19" evidence="2"/>
<dbReference type="SUPFAM" id="SSF52402">
    <property type="entry name" value="Adenine nucleotide alpha hydrolases-like"/>
    <property type="match status" value="1"/>
</dbReference>
<dbReference type="GO" id="GO:0032267">
    <property type="term" value="F:tRNA(Ile)-lysidine synthase activity"/>
    <property type="evidence" value="ECO:0007669"/>
    <property type="project" value="UniProtKB-EC"/>
</dbReference>
<keyword evidence="6" id="KW-0547">Nucleotide-binding</keyword>
<evidence type="ECO:0000256" key="3">
    <source>
        <dbReference type="ARBA" id="ARBA00022490"/>
    </source>
</evidence>
<keyword evidence="7" id="KW-0067">ATP-binding</keyword>
<evidence type="ECO:0000259" key="9">
    <source>
        <dbReference type="SMART" id="SM00977"/>
    </source>
</evidence>
<dbReference type="GO" id="GO:0008033">
    <property type="term" value="P:tRNA processing"/>
    <property type="evidence" value="ECO:0007669"/>
    <property type="project" value="UniProtKB-KW"/>
</dbReference>
<dbReference type="NCBIfam" id="TIGR02433">
    <property type="entry name" value="lysidine_TilS_C"/>
    <property type="match status" value="1"/>
</dbReference>
<dbReference type="HAMAP" id="MF_01161">
    <property type="entry name" value="tRNA_Ile_lys_synt"/>
    <property type="match status" value="1"/>
</dbReference>
<dbReference type="InterPro" id="IPR012796">
    <property type="entry name" value="Lysidine-tRNA-synth_C"/>
</dbReference>
<evidence type="ECO:0000313" key="10">
    <source>
        <dbReference type="EMBL" id="VAW27497.1"/>
    </source>
</evidence>
<dbReference type="GO" id="GO:0005524">
    <property type="term" value="F:ATP binding"/>
    <property type="evidence" value="ECO:0007669"/>
    <property type="project" value="UniProtKB-KW"/>
</dbReference>
<name>A0A3B0UQL6_9ZZZZ</name>
<dbReference type="PANTHER" id="PTHR43033">
    <property type="entry name" value="TRNA(ILE)-LYSIDINE SYNTHASE-RELATED"/>
    <property type="match status" value="1"/>
</dbReference>
<dbReference type="EMBL" id="UOES01000250">
    <property type="protein sequence ID" value="VAW27497.1"/>
    <property type="molecule type" value="Genomic_DNA"/>
</dbReference>
<evidence type="ECO:0000256" key="6">
    <source>
        <dbReference type="ARBA" id="ARBA00022741"/>
    </source>
</evidence>
<organism evidence="10">
    <name type="scientific">hydrothermal vent metagenome</name>
    <dbReference type="NCBI Taxonomy" id="652676"/>
    <lineage>
        <taxon>unclassified sequences</taxon>
        <taxon>metagenomes</taxon>
        <taxon>ecological metagenomes</taxon>
    </lineage>
</organism>
<gene>
    <name evidence="10" type="ORF">MNBD_BACTEROID06-1225</name>
</gene>
<keyword evidence="4 10" id="KW-0436">Ligase</keyword>